<comment type="caution">
    <text evidence="2">The sequence shown here is derived from an EMBL/GenBank/DDBJ whole genome shotgun (WGS) entry which is preliminary data.</text>
</comment>
<protein>
    <submittedName>
        <fullName evidence="2">Uncharacterized protein</fullName>
    </submittedName>
</protein>
<reference evidence="2" key="1">
    <citation type="submission" date="2021-01" db="EMBL/GenBank/DDBJ databases">
        <authorList>
            <person name="Kaushik A."/>
        </authorList>
    </citation>
    <scope>NUCLEOTIDE SEQUENCE</scope>
    <source>
        <strain evidence="2">AG3-T5</strain>
    </source>
</reference>
<dbReference type="Proteomes" id="UP000663841">
    <property type="component" value="Unassembled WGS sequence"/>
</dbReference>
<dbReference type="PROSITE" id="PS51257">
    <property type="entry name" value="PROKAR_LIPOPROTEIN"/>
    <property type="match status" value="1"/>
</dbReference>
<dbReference type="EMBL" id="CAJMWW010000636">
    <property type="protein sequence ID" value="CAE6476727.1"/>
    <property type="molecule type" value="Genomic_DNA"/>
</dbReference>
<gene>
    <name evidence="2" type="ORF">RDB_LOCUS193490</name>
</gene>
<feature type="region of interest" description="Disordered" evidence="1">
    <location>
        <begin position="122"/>
        <end position="150"/>
    </location>
</feature>
<name>A0A8H3C8F1_9AGAM</name>
<evidence type="ECO:0000313" key="3">
    <source>
        <dbReference type="Proteomes" id="UP000663841"/>
    </source>
</evidence>
<accession>A0A8H3C8F1</accession>
<evidence type="ECO:0000313" key="2">
    <source>
        <dbReference type="EMBL" id="CAE6476727.1"/>
    </source>
</evidence>
<dbReference type="AlphaFoldDB" id="A0A8H3C8F1"/>
<proteinExistence type="predicted"/>
<evidence type="ECO:0000256" key="1">
    <source>
        <dbReference type="SAM" id="MobiDB-lite"/>
    </source>
</evidence>
<feature type="compositionally biased region" description="Low complexity" evidence="1">
    <location>
        <begin position="122"/>
        <end position="139"/>
    </location>
</feature>
<organism evidence="2 3">
    <name type="scientific">Rhizoctonia solani</name>
    <dbReference type="NCBI Taxonomy" id="456999"/>
    <lineage>
        <taxon>Eukaryota</taxon>
        <taxon>Fungi</taxon>
        <taxon>Dikarya</taxon>
        <taxon>Basidiomycota</taxon>
        <taxon>Agaricomycotina</taxon>
        <taxon>Agaricomycetes</taxon>
        <taxon>Cantharellales</taxon>
        <taxon>Ceratobasidiaceae</taxon>
        <taxon>Rhizoctonia</taxon>
    </lineage>
</organism>
<sequence>MKSKGFVQVGCSVLACAVAISGIPHPAGHNVDRLRPRHPIPTGDLTKTITITITVSLGPSTTVALGSTSLTDSCADEVFSTSRTAFTSASSSLPSAIVSTVTLTTEIATTIFPSTTSLPSFSFSEPTSTPTIASSTTSFNPPPIPTPTDPNFNPITAPAIGGGNLVLAQNAADAQELNRKYRKLTFRDSCVDKDEACIGDGRAFCVLGKWRQELCAHPNTRCRAVPRMQTNGTEVLGCYTDADVQARFASTGQSGNAFGE</sequence>